<dbReference type="EMBL" id="RJTX01000001">
    <property type="protein sequence ID" value="ROH99896.1"/>
    <property type="molecule type" value="Genomic_DNA"/>
</dbReference>
<dbReference type="AlphaFoldDB" id="A0A3N0W499"/>
<feature type="domain" description="Secretion system C-terminal sorting" evidence="3">
    <location>
        <begin position="273"/>
        <end position="338"/>
    </location>
</feature>
<evidence type="ECO:0000256" key="1">
    <source>
        <dbReference type="ARBA" id="ARBA00022729"/>
    </source>
</evidence>
<reference evidence="4" key="1">
    <citation type="submission" date="2018-11" db="EMBL/GenBank/DDBJ databases">
        <title>Proposal to divide the Flavobacteriaceae and reorganize its genera based on Amino Acid Identity values calculated from whole genome sequences.</title>
        <authorList>
            <person name="Nicholson A.C."/>
            <person name="Gulvik C.A."/>
            <person name="Whitney A.M."/>
            <person name="Humrighouse B.W."/>
            <person name="Bell M."/>
            <person name="Holmes B."/>
            <person name="Steigerwalt A."/>
            <person name="Villarma A."/>
            <person name="Sheth M."/>
            <person name="Batra D."/>
            <person name="Pryor J."/>
            <person name="Bernardet J.-F."/>
            <person name="Hugo C."/>
            <person name="Kampfer P."/>
            <person name="Newman J."/>
            <person name="Mcquiston J.R."/>
        </authorList>
    </citation>
    <scope>NUCLEOTIDE SEQUENCE</scope>
    <source>
        <strain evidence="4">DSM 15235</strain>
    </source>
</reference>
<accession>A0A3N0W499</accession>
<sequence length="340" mass="36915">MKNFLSINAFLLALVQTFNAQILQSDNFNSYTIGNVGTDITATTPGQGGFYTDFAGGSNADAQIVSIDAAHDKSLQLTGNATATGTKYMWKNGLPAAWAARTPGNDIIKLNVKLYTGSVTGGNGWATVLIYNTTTHKTLTGIGYDYASQRTIGIGNYTKTTTGVTGNYSFYLEPNTYTYPPNTWITLSCTFNKTTGIATWTPPGGNTYSPSTIDYIPAAVGQDPFEMDFVSVASTGNTVAHITSFDDYTLTAIDSAVLATKETVEEAENNILVYPNPATDMIHVQSKSLITKIEIFDVSGKKVNIKLDRDKIEVRDLIPGTYIINIETKENKFSKKFIKK</sequence>
<keyword evidence="1 2" id="KW-0732">Signal</keyword>
<organism evidence="4 6">
    <name type="scientific">Chryseobacterium daecheongense</name>
    <dbReference type="NCBI Taxonomy" id="192389"/>
    <lineage>
        <taxon>Bacteria</taxon>
        <taxon>Pseudomonadati</taxon>
        <taxon>Bacteroidota</taxon>
        <taxon>Flavobacteriia</taxon>
        <taxon>Flavobacteriales</taxon>
        <taxon>Weeksellaceae</taxon>
        <taxon>Chryseobacterium group</taxon>
        <taxon>Chryseobacterium</taxon>
    </lineage>
</organism>
<dbReference type="RefSeq" id="WP_123261604.1">
    <property type="nucleotide sequence ID" value="NZ_RJTX01000001.1"/>
</dbReference>
<dbReference type="Pfam" id="PF18962">
    <property type="entry name" value="Por_Secre_tail"/>
    <property type="match status" value="1"/>
</dbReference>
<gene>
    <name evidence="5" type="ORF">BCF50_0948</name>
    <name evidence="4" type="ORF">EGI05_03130</name>
</gene>
<evidence type="ECO:0000259" key="3">
    <source>
        <dbReference type="Pfam" id="PF18962"/>
    </source>
</evidence>
<dbReference type="EMBL" id="SOQW01000001">
    <property type="protein sequence ID" value="TDX95172.1"/>
    <property type="molecule type" value="Genomic_DNA"/>
</dbReference>
<evidence type="ECO:0000313" key="5">
    <source>
        <dbReference type="EMBL" id="TDX95172.1"/>
    </source>
</evidence>
<reference evidence="5 7" key="2">
    <citation type="submission" date="2019-03" db="EMBL/GenBank/DDBJ databases">
        <title>Genomic Encyclopedia of Archaeal and Bacterial Type Strains, Phase II (KMG-II): from individual species to whole genera.</title>
        <authorList>
            <person name="Goeker M."/>
        </authorList>
    </citation>
    <scope>NUCLEOTIDE SEQUENCE [LARGE SCALE GENOMIC DNA]</scope>
    <source>
        <strain evidence="5 7">DSM 15235</strain>
    </source>
</reference>
<comment type="caution">
    <text evidence="4">The sequence shown here is derived from an EMBL/GenBank/DDBJ whole genome shotgun (WGS) entry which is preliminary data.</text>
</comment>
<evidence type="ECO:0000313" key="7">
    <source>
        <dbReference type="Proteomes" id="UP000295709"/>
    </source>
</evidence>
<feature type="signal peptide" evidence="2">
    <location>
        <begin position="1"/>
        <end position="20"/>
    </location>
</feature>
<dbReference type="Proteomes" id="UP000269375">
    <property type="component" value="Unassembled WGS sequence"/>
</dbReference>
<evidence type="ECO:0000256" key="2">
    <source>
        <dbReference type="SAM" id="SignalP"/>
    </source>
</evidence>
<evidence type="ECO:0000313" key="6">
    <source>
        <dbReference type="Proteomes" id="UP000269375"/>
    </source>
</evidence>
<dbReference type="Proteomes" id="UP000295709">
    <property type="component" value="Unassembled WGS sequence"/>
</dbReference>
<dbReference type="OrthoDB" id="1288696at2"/>
<proteinExistence type="predicted"/>
<name>A0A3N0W499_9FLAO</name>
<dbReference type="NCBIfam" id="TIGR04183">
    <property type="entry name" value="Por_Secre_tail"/>
    <property type="match status" value="1"/>
</dbReference>
<dbReference type="InterPro" id="IPR026444">
    <property type="entry name" value="Secre_tail"/>
</dbReference>
<protein>
    <submittedName>
        <fullName evidence="5">Secreted protein (Por secretion system target)</fullName>
    </submittedName>
    <submittedName>
        <fullName evidence="4">T9SS C-terminal target domain-containing protein</fullName>
    </submittedName>
</protein>
<keyword evidence="7" id="KW-1185">Reference proteome</keyword>
<evidence type="ECO:0000313" key="4">
    <source>
        <dbReference type="EMBL" id="ROH99896.1"/>
    </source>
</evidence>
<feature type="chain" id="PRO_5018137921" evidence="2">
    <location>
        <begin position="21"/>
        <end position="340"/>
    </location>
</feature>